<gene>
    <name evidence="2" type="ORF">L596_030054</name>
</gene>
<protein>
    <submittedName>
        <fullName evidence="2">Uncharacterized protein</fullName>
    </submittedName>
</protein>
<sequence length="119" mass="13372">MRLATACATGRRTRSGFLRRDQAVRKRPRRPIRAAENKTYGRRPPAASTRHHGCLRKVGGLHIRPPRVSLVDPYGTCSVASINRTSRDLLVCLHSTGAIRMRCAGRLNTSEWRFGVCDF</sequence>
<dbReference type="Proteomes" id="UP000298663">
    <property type="component" value="Unassembled WGS sequence"/>
</dbReference>
<reference evidence="2 3" key="2">
    <citation type="journal article" date="2019" name="G3 (Bethesda)">
        <title>Hybrid Assembly of the Genome of the Entomopathogenic Nematode Steinernema carpocapsae Identifies the X-Chromosome.</title>
        <authorList>
            <person name="Serra L."/>
            <person name="Macchietto M."/>
            <person name="Macias-Munoz A."/>
            <person name="McGill C.J."/>
            <person name="Rodriguez I.M."/>
            <person name="Rodriguez B."/>
            <person name="Murad R."/>
            <person name="Mortazavi A."/>
        </authorList>
    </citation>
    <scope>NUCLEOTIDE SEQUENCE [LARGE SCALE GENOMIC DNA]</scope>
    <source>
        <strain evidence="2 3">ALL</strain>
    </source>
</reference>
<name>A0A4V5ZXF9_STECR</name>
<reference evidence="2 3" key="1">
    <citation type="journal article" date="2015" name="Genome Biol.">
        <title>Comparative genomics of Steinernema reveals deeply conserved gene regulatory networks.</title>
        <authorList>
            <person name="Dillman A.R."/>
            <person name="Macchietto M."/>
            <person name="Porter C.F."/>
            <person name="Rogers A."/>
            <person name="Williams B."/>
            <person name="Antoshechkin I."/>
            <person name="Lee M.M."/>
            <person name="Goodwin Z."/>
            <person name="Lu X."/>
            <person name="Lewis E.E."/>
            <person name="Goodrich-Blair H."/>
            <person name="Stock S.P."/>
            <person name="Adams B.J."/>
            <person name="Sternberg P.W."/>
            <person name="Mortazavi A."/>
        </authorList>
    </citation>
    <scope>NUCLEOTIDE SEQUENCE [LARGE SCALE GENOMIC DNA]</scope>
    <source>
        <strain evidence="2 3">ALL</strain>
    </source>
</reference>
<comment type="caution">
    <text evidence="2">The sequence shown here is derived from an EMBL/GenBank/DDBJ whole genome shotgun (WGS) entry which is preliminary data.</text>
</comment>
<feature type="region of interest" description="Disordered" evidence="1">
    <location>
        <begin position="21"/>
        <end position="51"/>
    </location>
</feature>
<evidence type="ECO:0000256" key="1">
    <source>
        <dbReference type="SAM" id="MobiDB-lite"/>
    </source>
</evidence>
<evidence type="ECO:0000313" key="2">
    <source>
        <dbReference type="EMBL" id="TKR58635.1"/>
    </source>
</evidence>
<organism evidence="2 3">
    <name type="scientific">Steinernema carpocapsae</name>
    <name type="common">Entomopathogenic nematode</name>
    <dbReference type="NCBI Taxonomy" id="34508"/>
    <lineage>
        <taxon>Eukaryota</taxon>
        <taxon>Metazoa</taxon>
        <taxon>Ecdysozoa</taxon>
        <taxon>Nematoda</taxon>
        <taxon>Chromadorea</taxon>
        <taxon>Rhabditida</taxon>
        <taxon>Tylenchina</taxon>
        <taxon>Panagrolaimomorpha</taxon>
        <taxon>Strongyloidoidea</taxon>
        <taxon>Steinernematidae</taxon>
        <taxon>Steinernema</taxon>
    </lineage>
</organism>
<proteinExistence type="predicted"/>
<dbReference type="AlphaFoldDB" id="A0A4V5ZXF9"/>
<keyword evidence="3" id="KW-1185">Reference proteome</keyword>
<dbReference type="EMBL" id="AZBU02000013">
    <property type="protein sequence ID" value="TKR58635.1"/>
    <property type="molecule type" value="Genomic_DNA"/>
</dbReference>
<evidence type="ECO:0000313" key="3">
    <source>
        <dbReference type="Proteomes" id="UP000298663"/>
    </source>
</evidence>
<accession>A0A4V5ZXF9</accession>